<feature type="transmembrane region" description="Helical" evidence="7">
    <location>
        <begin position="20"/>
        <end position="39"/>
    </location>
</feature>
<evidence type="ECO:0000256" key="6">
    <source>
        <dbReference type="ARBA" id="ARBA00023136"/>
    </source>
</evidence>
<feature type="transmembrane region" description="Helical" evidence="7">
    <location>
        <begin position="51"/>
        <end position="71"/>
    </location>
</feature>
<comment type="caution">
    <text evidence="8">The sequence shown here is derived from an EMBL/GenBank/DDBJ whole genome shotgun (WGS) entry which is preliminary data.</text>
</comment>
<evidence type="ECO:0000313" key="8">
    <source>
        <dbReference type="EMBL" id="MDG5752889.1"/>
    </source>
</evidence>
<evidence type="ECO:0000256" key="4">
    <source>
        <dbReference type="ARBA" id="ARBA00022692"/>
    </source>
</evidence>
<proteinExistence type="inferred from homology"/>
<dbReference type="InterPro" id="IPR002191">
    <property type="entry name" value="Bac_export_3"/>
</dbReference>
<comment type="similarity">
    <text evidence="2">Belongs to the FliQ/MopD/SpaQ family.</text>
</comment>
<reference evidence="8 9" key="1">
    <citation type="submission" date="2023-04" db="EMBL/GenBank/DDBJ databases">
        <title>Ectobacillus antri isolated from activated sludge.</title>
        <authorList>
            <person name="Yan P."/>
            <person name="Liu X."/>
        </authorList>
    </citation>
    <scope>NUCLEOTIDE SEQUENCE [LARGE SCALE GENOMIC DNA]</scope>
    <source>
        <strain evidence="8 9">C18H</strain>
    </source>
</reference>
<dbReference type="Proteomes" id="UP001218246">
    <property type="component" value="Unassembled WGS sequence"/>
</dbReference>
<sequence length="89" mass="10088">MNTTPIIDVFQHFFYDAFQILLPVAIVSTVVVVIISVIMAMMQIQEQTLTFLPKMASIVIVLFVLGPWMFAELTESITDLFNQIPLLVK</sequence>
<gene>
    <name evidence="8" type="ORF">P6P90_02595</name>
</gene>
<evidence type="ECO:0000256" key="1">
    <source>
        <dbReference type="ARBA" id="ARBA00004651"/>
    </source>
</evidence>
<keyword evidence="4 7" id="KW-0812">Transmembrane</keyword>
<evidence type="ECO:0000256" key="2">
    <source>
        <dbReference type="ARBA" id="ARBA00006156"/>
    </source>
</evidence>
<evidence type="ECO:0000256" key="3">
    <source>
        <dbReference type="ARBA" id="ARBA00022475"/>
    </source>
</evidence>
<dbReference type="EMBL" id="JARULN010000001">
    <property type="protein sequence ID" value="MDG5752889.1"/>
    <property type="molecule type" value="Genomic_DNA"/>
</dbReference>
<evidence type="ECO:0000256" key="7">
    <source>
        <dbReference type="SAM" id="Phobius"/>
    </source>
</evidence>
<keyword evidence="8" id="KW-0966">Cell projection</keyword>
<accession>A0ABT6H160</accession>
<dbReference type="Pfam" id="PF01313">
    <property type="entry name" value="Bac_export_3"/>
    <property type="match status" value="1"/>
</dbReference>
<dbReference type="PANTHER" id="PTHR34040:SF2">
    <property type="entry name" value="FLAGELLAR BIOSYNTHETIC PROTEIN FLIQ"/>
    <property type="match status" value="1"/>
</dbReference>
<keyword evidence="8" id="KW-0969">Cilium</keyword>
<keyword evidence="3" id="KW-1003">Cell membrane</keyword>
<protein>
    <submittedName>
        <fullName evidence="8">Flagellar biosynthetic protein FliQ</fullName>
    </submittedName>
</protein>
<name>A0ABT6H160_9BACI</name>
<dbReference type="RefSeq" id="WP_124563984.1">
    <property type="nucleotide sequence ID" value="NZ_JARRRY010000001.1"/>
</dbReference>
<keyword evidence="5 7" id="KW-1133">Transmembrane helix</keyword>
<evidence type="ECO:0000313" key="9">
    <source>
        <dbReference type="Proteomes" id="UP001218246"/>
    </source>
</evidence>
<dbReference type="PRINTS" id="PR00952">
    <property type="entry name" value="TYPE3IMQPROT"/>
</dbReference>
<keyword evidence="8" id="KW-0282">Flagellum</keyword>
<organism evidence="8 9">
    <name type="scientific">Ectobacillus antri</name>
    <dbReference type="NCBI Taxonomy" id="2486280"/>
    <lineage>
        <taxon>Bacteria</taxon>
        <taxon>Bacillati</taxon>
        <taxon>Bacillota</taxon>
        <taxon>Bacilli</taxon>
        <taxon>Bacillales</taxon>
        <taxon>Bacillaceae</taxon>
        <taxon>Ectobacillus</taxon>
    </lineage>
</organism>
<evidence type="ECO:0000256" key="5">
    <source>
        <dbReference type="ARBA" id="ARBA00022989"/>
    </source>
</evidence>
<keyword evidence="6 7" id="KW-0472">Membrane</keyword>
<comment type="subcellular location">
    <subcellularLocation>
        <location evidence="1">Cell membrane</location>
        <topology evidence="1">Multi-pass membrane protein</topology>
    </subcellularLocation>
</comment>
<dbReference type="PANTHER" id="PTHR34040">
    <property type="entry name" value="FLAGELLAR BIOSYNTHETIC PROTEIN FLIQ"/>
    <property type="match status" value="1"/>
</dbReference>
<keyword evidence="9" id="KW-1185">Reference proteome</keyword>